<dbReference type="PANTHER" id="PTHR24148">
    <property type="entry name" value="ANKYRIN REPEAT DOMAIN-CONTAINING PROTEIN 39 HOMOLOG-RELATED"/>
    <property type="match status" value="1"/>
</dbReference>
<protein>
    <recommendedName>
        <fullName evidence="1">Heterokaryon incompatibility domain-containing protein</fullName>
    </recommendedName>
</protein>
<feature type="domain" description="Heterokaryon incompatibility" evidence="1">
    <location>
        <begin position="43"/>
        <end position="203"/>
    </location>
</feature>
<dbReference type="HOGENOM" id="CLU_556727_0_0_1"/>
<accession>A0A0C3H111</accession>
<dbReference type="PANTHER" id="PTHR24148:SF77">
    <property type="entry name" value="HETEROKARYON INCOMPATIBILITY DOMAIN-CONTAINING PROTEIN"/>
    <property type="match status" value="1"/>
</dbReference>
<name>A0A0C3H111_OIDMZ</name>
<evidence type="ECO:0000259" key="1">
    <source>
        <dbReference type="Pfam" id="PF06985"/>
    </source>
</evidence>
<reference evidence="2 3" key="1">
    <citation type="submission" date="2014-04" db="EMBL/GenBank/DDBJ databases">
        <authorList>
            <consortium name="DOE Joint Genome Institute"/>
            <person name="Kuo A."/>
            <person name="Martino E."/>
            <person name="Perotto S."/>
            <person name="Kohler A."/>
            <person name="Nagy L.G."/>
            <person name="Floudas D."/>
            <person name="Copeland A."/>
            <person name="Barry K.W."/>
            <person name="Cichocki N."/>
            <person name="Veneault-Fourrey C."/>
            <person name="LaButti K."/>
            <person name="Lindquist E.A."/>
            <person name="Lipzen A."/>
            <person name="Lundell T."/>
            <person name="Morin E."/>
            <person name="Murat C."/>
            <person name="Sun H."/>
            <person name="Tunlid A."/>
            <person name="Henrissat B."/>
            <person name="Grigoriev I.V."/>
            <person name="Hibbett D.S."/>
            <person name="Martin F."/>
            <person name="Nordberg H.P."/>
            <person name="Cantor M.N."/>
            <person name="Hua S.X."/>
        </authorList>
    </citation>
    <scope>NUCLEOTIDE SEQUENCE [LARGE SCALE GENOMIC DNA]</scope>
    <source>
        <strain evidence="2 3">Zn</strain>
    </source>
</reference>
<dbReference type="InterPro" id="IPR052895">
    <property type="entry name" value="HetReg/Transcr_Mod"/>
</dbReference>
<dbReference type="InParanoid" id="A0A0C3H111"/>
<gene>
    <name evidence="2" type="ORF">OIDMADRAFT_183584</name>
</gene>
<organism evidence="2 3">
    <name type="scientific">Oidiodendron maius (strain Zn)</name>
    <dbReference type="NCBI Taxonomy" id="913774"/>
    <lineage>
        <taxon>Eukaryota</taxon>
        <taxon>Fungi</taxon>
        <taxon>Dikarya</taxon>
        <taxon>Ascomycota</taxon>
        <taxon>Pezizomycotina</taxon>
        <taxon>Leotiomycetes</taxon>
        <taxon>Leotiomycetes incertae sedis</taxon>
        <taxon>Myxotrichaceae</taxon>
        <taxon>Oidiodendron</taxon>
    </lineage>
</organism>
<dbReference type="OrthoDB" id="3600004at2759"/>
<evidence type="ECO:0000313" key="3">
    <source>
        <dbReference type="Proteomes" id="UP000054321"/>
    </source>
</evidence>
<reference evidence="3" key="2">
    <citation type="submission" date="2015-01" db="EMBL/GenBank/DDBJ databases">
        <title>Evolutionary Origins and Diversification of the Mycorrhizal Mutualists.</title>
        <authorList>
            <consortium name="DOE Joint Genome Institute"/>
            <consortium name="Mycorrhizal Genomics Consortium"/>
            <person name="Kohler A."/>
            <person name="Kuo A."/>
            <person name="Nagy L.G."/>
            <person name="Floudas D."/>
            <person name="Copeland A."/>
            <person name="Barry K.W."/>
            <person name="Cichocki N."/>
            <person name="Veneault-Fourrey C."/>
            <person name="LaButti K."/>
            <person name="Lindquist E.A."/>
            <person name="Lipzen A."/>
            <person name="Lundell T."/>
            <person name="Morin E."/>
            <person name="Murat C."/>
            <person name="Riley R."/>
            <person name="Ohm R."/>
            <person name="Sun H."/>
            <person name="Tunlid A."/>
            <person name="Henrissat B."/>
            <person name="Grigoriev I.V."/>
            <person name="Hibbett D.S."/>
            <person name="Martin F."/>
        </authorList>
    </citation>
    <scope>NUCLEOTIDE SEQUENCE [LARGE SCALE GENOMIC DNA]</scope>
    <source>
        <strain evidence="3">Zn</strain>
    </source>
</reference>
<dbReference type="EMBL" id="KN832885">
    <property type="protein sequence ID" value="KIM96181.1"/>
    <property type="molecule type" value="Genomic_DNA"/>
</dbReference>
<dbReference type="InterPro" id="IPR010730">
    <property type="entry name" value="HET"/>
</dbReference>
<dbReference type="Pfam" id="PF06985">
    <property type="entry name" value="HET"/>
    <property type="match status" value="1"/>
</dbReference>
<dbReference type="AlphaFoldDB" id="A0A0C3H111"/>
<keyword evidence="3" id="KW-1185">Reference proteome</keyword>
<sequence>MSELLYQPLATRQFRLLTLLPGAEATPIQMTLRHVNLEDKPTFDALSYEWGPESKNNAEIFIDKEPFTIRHNLGQFLKRLRAFGQSAQVIYADAICINQRDGEEKGRQVALMSEIYMRAKRVLVWLGEHDRNSELVFGAHFEDAVSKIPRGVMMIPFVPLLAMPVAVAGRVRRATQASRADRVAAWTALLSRSYWNRTWIVQEFLLARSVIVFCGSDHMDRDLIFTRPLQDHFMRMMMKNKGKLDGIPRSFLLYFWKRNQKHHGLFSRGTPYFANIDIFELAFNFQYTECEVMLDHVYGLLALEDLRKSPSITPNYSISAQMLFIDICMLKLPRAMGSGSKVPDDGVWRIPKLFRGLRLTFDHAEEIVDVLFDNNQYKTQNSIVIATIAKAFDLFGLLKPERKQWILPQTKASQTAEQIISITRQWRTTQKENGNWYNLHNTARIHEPPGMAFLQLDEPLWSHYSTLRDTAARNAANAANAQNMNIINQNAMNLNLNAMNLMAASNMNNMATMGPGGGGGA</sequence>
<evidence type="ECO:0000313" key="2">
    <source>
        <dbReference type="EMBL" id="KIM96181.1"/>
    </source>
</evidence>
<dbReference type="Proteomes" id="UP000054321">
    <property type="component" value="Unassembled WGS sequence"/>
</dbReference>
<proteinExistence type="predicted"/>